<dbReference type="GO" id="GO:0005886">
    <property type="term" value="C:plasma membrane"/>
    <property type="evidence" value="ECO:0007669"/>
    <property type="project" value="UniProtKB-SubCell"/>
</dbReference>
<name>F0J1Q8_ACIMA</name>
<comment type="subcellular location">
    <subcellularLocation>
        <location evidence="4">Cell inner membrane</location>
        <topology evidence="4">Multi-pass membrane protein</topology>
    </subcellularLocation>
</comment>
<proteinExistence type="inferred from homology"/>
<keyword evidence="7" id="KW-1185">Reference proteome</keyword>
<dbReference type="NCBIfam" id="NF003477">
    <property type="entry name" value="PRK05122.1"/>
    <property type="match status" value="1"/>
</dbReference>
<dbReference type="CDD" id="cd17489">
    <property type="entry name" value="MFS_YfcJ_like"/>
    <property type="match status" value="1"/>
</dbReference>
<dbReference type="NCBIfam" id="NF009048">
    <property type="entry name" value="PRK12382.1"/>
    <property type="match status" value="1"/>
</dbReference>
<feature type="transmembrane region" description="Helical" evidence="4">
    <location>
        <begin position="396"/>
        <end position="418"/>
    </location>
</feature>
<dbReference type="EMBL" id="AP012035">
    <property type="protein sequence ID" value="BAJ81801.1"/>
    <property type="molecule type" value="Genomic_DNA"/>
</dbReference>
<reference evidence="6 7" key="1">
    <citation type="submission" date="2010-12" db="EMBL/GenBank/DDBJ databases">
        <title>Whole genome sequence of Acidiphilium multivorum AIU301.</title>
        <authorList>
            <person name="Narita-Yamada S."/>
            <person name="Nakamura S."/>
            <person name="Ito N."/>
            <person name="Takarada H."/>
            <person name="Katano Y."/>
            <person name="Nakazawa H."/>
            <person name="Hosoyama A."/>
            <person name="Yamada R."/>
            <person name="Fujita N."/>
        </authorList>
    </citation>
    <scope>NUCLEOTIDE SEQUENCE [LARGE SCALE GENOMIC DNA]</scope>
    <source>
        <strain evidence="7">DSM 11245 / JCM 8867 / AIU301</strain>
    </source>
</reference>
<dbReference type="InterPro" id="IPR020846">
    <property type="entry name" value="MFS_dom"/>
</dbReference>
<dbReference type="InterPro" id="IPR011701">
    <property type="entry name" value="MFS"/>
</dbReference>
<sequence length="427" mass="43449">MRAIRPAPRGAAFAARPIADTPASAATRRRSPFRMPIAASPAAAQRRVIVLTGILFVSYLTVAMALPTVPIEVHDRLGLDNALGGLAVGLPFLTTLLTRAQAGRLADERGGRRCMLRGLGVYTVASAICMAAAVPAAPHLRFAVLLAGRALLGVGESQVAVGMIGWGIGLMGHARSGKVIALVGAGMYGALAVGGPLGLALFRALGFAGLMATCTLLSVLGAAIAFRFPDAPPTPGQRQPLWRVVRRIALPGAAVGLQGIGFAALGAFMSLDFLSKGWPGAGLGLTCFGIGFVLMRLAFGDLPDRVGGTAVAAGSLLVEATGQYLIWLAPEAWVALLGALMTGLGCSMVFPSMGKEAIRRVEPHLRGTAIGGFAAFQDLAYGATGPVVGLLADRTGYASVFLIGGIAATLGFGAALLAHRGARGAAG</sequence>
<feature type="transmembrane region" description="Helical" evidence="4">
    <location>
        <begin position="332"/>
        <end position="353"/>
    </location>
</feature>
<feature type="transmembrane region" description="Helical" evidence="4">
    <location>
        <begin position="248"/>
        <end position="271"/>
    </location>
</feature>
<evidence type="ECO:0000256" key="2">
    <source>
        <dbReference type="ARBA" id="ARBA00022989"/>
    </source>
</evidence>
<keyword evidence="3 4" id="KW-0472">Membrane</keyword>
<evidence type="ECO:0000256" key="1">
    <source>
        <dbReference type="ARBA" id="ARBA00022692"/>
    </source>
</evidence>
<feature type="transmembrane region" description="Helical" evidence="4">
    <location>
        <begin position="81"/>
        <end position="98"/>
    </location>
</feature>
<gene>
    <name evidence="6" type="ordered locus">ACMV_24540</name>
</gene>
<dbReference type="PANTHER" id="PTHR23531">
    <property type="entry name" value="QUINOLENE RESISTANCE PROTEIN NORA"/>
    <property type="match status" value="1"/>
</dbReference>
<feature type="transmembrane region" description="Helical" evidence="4">
    <location>
        <begin position="150"/>
        <end position="172"/>
    </location>
</feature>
<keyword evidence="2 4" id="KW-1133">Transmembrane helix</keyword>
<keyword evidence="4" id="KW-1003">Cell membrane</keyword>
<dbReference type="Gene3D" id="1.20.1250.20">
    <property type="entry name" value="MFS general substrate transporter like domains"/>
    <property type="match status" value="1"/>
</dbReference>
<evidence type="ECO:0000256" key="3">
    <source>
        <dbReference type="ARBA" id="ARBA00023136"/>
    </source>
</evidence>
<dbReference type="InterPro" id="IPR052714">
    <property type="entry name" value="MFS_Exporter"/>
</dbReference>
<evidence type="ECO:0000313" key="6">
    <source>
        <dbReference type="EMBL" id="BAJ81801.1"/>
    </source>
</evidence>
<feature type="transmembrane region" description="Helical" evidence="4">
    <location>
        <begin position="365"/>
        <end position="384"/>
    </location>
</feature>
<feature type="transmembrane region" description="Helical" evidence="4">
    <location>
        <begin position="48"/>
        <end position="69"/>
    </location>
</feature>
<dbReference type="GO" id="GO:0022857">
    <property type="term" value="F:transmembrane transporter activity"/>
    <property type="evidence" value="ECO:0007669"/>
    <property type="project" value="UniProtKB-UniRule"/>
</dbReference>
<evidence type="ECO:0000259" key="5">
    <source>
        <dbReference type="PROSITE" id="PS50850"/>
    </source>
</evidence>
<dbReference type="AlphaFoldDB" id="F0J1Q8"/>
<accession>F0J1Q8</accession>
<feature type="transmembrane region" description="Helical" evidence="4">
    <location>
        <begin position="277"/>
        <end position="299"/>
    </location>
</feature>
<dbReference type="PROSITE" id="PS50850">
    <property type="entry name" value="MFS"/>
    <property type="match status" value="1"/>
</dbReference>
<dbReference type="SUPFAM" id="SSF103473">
    <property type="entry name" value="MFS general substrate transporter"/>
    <property type="match status" value="1"/>
</dbReference>
<dbReference type="HAMAP" id="MF_02091">
    <property type="entry name" value="MFS_YfcJ"/>
    <property type="match status" value="1"/>
</dbReference>
<dbReference type="Proteomes" id="UP000007100">
    <property type="component" value="Chromosome"/>
</dbReference>
<feature type="transmembrane region" description="Helical" evidence="4">
    <location>
        <begin position="207"/>
        <end position="228"/>
    </location>
</feature>
<dbReference type="Pfam" id="PF07690">
    <property type="entry name" value="MFS_1"/>
    <property type="match status" value="2"/>
</dbReference>
<keyword evidence="4" id="KW-0997">Cell inner membrane</keyword>
<dbReference type="KEGG" id="amv:ACMV_24540"/>
<dbReference type="PANTHER" id="PTHR23531:SF1">
    <property type="entry name" value="QUINOLENE RESISTANCE PROTEIN NORA"/>
    <property type="match status" value="1"/>
</dbReference>
<keyword evidence="4" id="KW-0813">Transport</keyword>
<organism evidence="6 7">
    <name type="scientific">Acidiphilium multivorum (strain DSM 11245 / JCM 8867 / NBRC 100883 / AIU 301)</name>
    <dbReference type="NCBI Taxonomy" id="926570"/>
    <lineage>
        <taxon>Bacteria</taxon>
        <taxon>Pseudomonadati</taxon>
        <taxon>Pseudomonadota</taxon>
        <taxon>Alphaproteobacteria</taxon>
        <taxon>Acetobacterales</taxon>
        <taxon>Acidocellaceae</taxon>
        <taxon>Acidiphilium</taxon>
    </lineage>
</organism>
<evidence type="ECO:0000313" key="7">
    <source>
        <dbReference type="Proteomes" id="UP000007100"/>
    </source>
</evidence>
<protein>
    <recommendedName>
        <fullName evidence="4">Uncharacterized MFS-type transporter ACMV_24540</fullName>
    </recommendedName>
</protein>
<feature type="domain" description="Major facilitator superfamily (MFS) profile" evidence="5">
    <location>
        <begin position="244"/>
        <end position="427"/>
    </location>
</feature>
<dbReference type="HOGENOM" id="CLU_001265_10_3_5"/>
<feature type="transmembrane region" description="Helical" evidence="4">
    <location>
        <begin position="306"/>
        <end position="326"/>
    </location>
</feature>
<keyword evidence="1 4" id="KW-0812">Transmembrane</keyword>
<dbReference type="InterPro" id="IPR036259">
    <property type="entry name" value="MFS_trans_sf"/>
</dbReference>
<comment type="similarity">
    <text evidence="4">Belongs to the major facilitator superfamily. YfcJ family.</text>
</comment>
<dbReference type="InterPro" id="IPR037541">
    <property type="entry name" value="MFS_YfcJ"/>
</dbReference>
<feature type="transmembrane region" description="Helical" evidence="4">
    <location>
        <begin position="179"/>
        <end position="201"/>
    </location>
</feature>
<feature type="transmembrane region" description="Helical" evidence="4">
    <location>
        <begin position="119"/>
        <end position="138"/>
    </location>
</feature>
<evidence type="ECO:0000256" key="4">
    <source>
        <dbReference type="HAMAP-Rule" id="MF_02091"/>
    </source>
</evidence>